<dbReference type="AlphaFoldDB" id="A0A3N4HUX8"/>
<feature type="region of interest" description="Disordered" evidence="1">
    <location>
        <begin position="1"/>
        <end position="95"/>
    </location>
</feature>
<protein>
    <submittedName>
        <fullName evidence="2">Uncharacterized protein</fullName>
    </submittedName>
</protein>
<feature type="region of interest" description="Disordered" evidence="1">
    <location>
        <begin position="349"/>
        <end position="377"/>
    </location>
</feature>
<accession>A0A3N4HUX8</accession>
<name>A0A3N4HUX8_ASCIM</name>
<organism evidence="2 3">
    <name type="scientific">Ascobolus immersus RN42</name>
    <dbReference type="NCBI Taxonomy" id="1160509"/>
    <lineage>
        <taxon>Eukaryota</taxon>
        <taxon>Fungi</taxon>
        <taxon>Dikarya</taxon>
        <taxon>Ascomycota</taxon>
        <taxon>Pezizomycotina</taxon>
        <taxon>Pezizomycetes</taxon>
        <taxon>Pezizales</taxon>
        <taxon>Ascobolaceae</taxon>
        <taxon>Ascobolus</taxon>
    </lineage>
</organism>
<dbReference type="Proteomes" id="UP000275078">
    <property type="component" value="Unassembled WGS sequence"/>
</dbReference>
<gene>
    <name evidence="2" type="ORF">BJ508DRAFT_311836</name>
</gene>
<feature type="compositionally biased region" description="Acidic residues" evidence="1">
    <location>
        <begin position="65"/>
        <end position="76"/>
    </location>
</feature>
<evidence type="ECO:0000313" key="3">
    <source>
        <dbReference type="Proteomes" id="UP000275078"/>
    </source>
</evidence>
<feature type="compositionally biased region" description="Low complexity" evidence="1">
    <location>
        <begin position="82"/>
        <end position="95"/>
    </location>
</feature>
<evidence type="ECO:0000313" key="2">
    <source>
        <dbReference type="EMBL" id="RPA75650.1"/>
    </source>
</evidence>
<dbReference type="EMBL" id="ML119760">
    <property type="protein sequence ID" value="RPA75650.1"/>
    <property type="molecule type" value="Genomic_DNA"/>
</dbReference>
<proteinExistence type="predicted"/>
<keyword evidence="3" id="KW-1185">Reference proteome</keyword>
<sequence length="377" mass="41565">MPNFDASTPSPARLALQPEPIDRNVKSTSTVNVFPTCPAMPSDEDSEPASSSPTMPSTQDIPSDFFDDTSDTESEDSPSPNPTSSAPSPSPNDPALDLSEFFNSFLLITNPRRSPSPAPIRMADPLKFPNQIPTDGHYSPSQIRHRLHKEYLMKVTGMRDQFKAILDTDFSRHYGITAQYQGLMERIEVWIEHTTRIVEDGERQFTFSRLASDIGYELKANFKGISTTISPAFNLLGVAISDGMMFGPAVHLWGFGRNPTGSSSSKGGTAIEYAHDNLRETNVGIDDIHKALPTDCPFASMQTNEGTNPSNFKELQRRPRQNAVPGTHGAFHTYQTRSKLSVFHPTGNVRRQISSKRTEFSPDGYQGQVNKGHKGSS</sequence>
<feature type="compositionally biased region" description="Polar residues" evidence="1">
    <location>
        <begin position="1"/>
        <end position="10"/>
    </location>
</feature>
<reference evidence="2 3" key="1">
    <citation type="journal article" date="2018" name="Nat. Ecol. Evol.">
        <title>Pezizomycetes genomes reveal the molecular basis of ectomycorrhizal truffle lifestyle.</title>
        <authorList>
            <person name="Murat C."/>
            <person name="Payen T."/>
            <person name="Noel B."/>
            <person name="Kuo A."/>
            <person name="Morin E."/>
            <person name="Chen J."/>
            <person name="Kohler A."/>
            <person name="Krizsan K."/>
            <person name="Balestrini R."/>
            <person name="Da Silva C."/>
            <person name="Montanini B."/>
            <person name="Hainaut M."/>
            <person name="Levati E."/>
            <person name="Barry K.W."/>
            <person name="Belfiori B."/>
            <person name="Cichocki N."/>
            <person name="Clum A."/>
            <person name="Dockter R.B."/>
            <person name="Fauchery L."/>
            <person name="Guy J."/>
            <person name="Iotti M."/>
            <person name="Le Tacon F."/>
            <person name="Lindquist E.A."/>
            <person name="Lipzen A."/>
            <person name="Malagnac F."/>
            <person name="Mello A."/>
            <person name="Molinier V."/>
            <person name="Miyauchi S."/>
            <person name="Poulain J."/>
            <person name="Riccioni C."/>
            <person name="Rubini A."/>
            <person name="Sitrit Y."/>
            <person name="Splivallo R."/>
            <person name="Traeger S."/>
            <person name="Wang M."/>
            <person name="Zifcakova L."/>
            <person name="Wipf D."/>
            <person name="Zambonelli A."/>
            <person name="Paolocci F."/>
            <person name="Nowrousian M."/>
            <person name="Ottonello S."/>
            <person name="Baldrian P."/>
            <person name="Spatafora J.W."/>
            <person name="Henrissat B."/>
            <person name="Nagy L.G."/>
            <person name="Aury J.M."/>
            <person name="Wincker P."/>
            <person name="Grigoriev I.V."/>
            <person name="Bonfante P."/>
            <person name="Martin F.M."/>
        </authorList>
    </citation>
    <scope>NUCLEOTIDE SEQUENCE [LARGE SCALE GENOMIC DNA]</scope>
    <source>
        <strain evidence="2 3">RN42</strain>
    </source>
</reference>
<evidence type="ECO:0000256" key="1">
    <source>
        <dbReference type="SAM" id="MobiDB-lite"/>
    </source>
</evidence>